<dbReference type="SUPFAM" id="SSF53448">
    <property type="entry name" value="Nucleotide-diphospho-sugar transferases"/>
    <property type="match status" value="1"/>
</dbReference>
<keyword evidence="3" id="KW-1185">Reference proteome</keyword>
<dbReference type="Gene3D" id="2.160.10.10">
    <property type="entry name" value="Hexapeptide repeat proteins"/>
    <property type="match status" value="1"/>
</dbReference>
<dbReference type="RefSeq" id="WP_345375231.1">
    <property type="nucleotide sequence ID" value="NZ_BAABJX010000070.1"/>
</dbReference>
<organism evidence="2 3">
    <name type="scientific">Algivirga pacifica</name>
    <dbReference type="NCBI Taxonomy" id="1162670"/>
    <lineage>
        <taxon>Bacteria</taxon>
        <taxon>Pseudomonadati</taxon>
        <taxon>Bacteroidota</taxon>
        <taxon>Cytophagia</taxon>
        <taxon>Cytophagales</taxon>
        <taxon>Flammeovirgaceae</taxon>
        <taxon>Algivirga</taxon>
    </lineage>
</organism>
<feature type="domain" description="Nucleotidyl transferase" evidence="1">
    <location>
        <begin position="3"/>
        <end position="238"/>
    </location>
</feature>
<comment type="caution">
    <text evidence="2">The sequence shown here is derived from an EMBL/GenBank/DDBJ whole genome shotgun (WGS) entry which is preliminary data.</text>
</comment>
<evidence type="ECO:0000313" key="2">
    <source>
        <dbReference type="EMBL" id="GAA4852020.1"/>
    </source>
</evidence>
<protein>
    <submittedName>
        <fullName evidence="2">Sugar phosphate nucleotidyltransferase</fullName>
    </submittedName>
</protein>
<dbReference type="Proteomes" id="UP001500298">
    <property type="component" value="Unassembled WGS sequence"/>
</dbReference>
<evidence type="ECO:0000259" key="1">
    <source>
        <dbReference type="Pfam" id="PF00483"/>
    </source>
</evidence>
<dbReference type="Gene3D" id="3.90.550.10">
    <property type="entry name" value="Spore Coat Polysaccharide Biosynthesis Protein SpsA, Chain A"/>
    <property type="match status" value="1"/>
</dbReference>
<dbReference type="InterPro" id="IPR050486">
    <property type="entry name" value="Mannose-1P_guanyltransferase"/>
</dbReference>
<reference evidence="3" key="1">
    <citation type="journal article" date="2019" name="Int. J. Syst. Evol. Microbiol.">
        <title>The Global Catalogue of Microorganisms (GCM) 10K type strain sequencing project: providing services to taxonomists for standard genome sequencing and annotation.</title>
        <authorList>
            <consortium name="The Broad Institute Genomics Platform"/>
            <consortium name="The Broad Institute Genome Sequencing Center for Infectious Disease"/>
            <person name="Wu L."/>
            <person name="Ma J."/>
        </authorList>
    </citation>
    <scope>NUCLEOTIDE SEQUENCE [LARGE SCALE GENOMIC DNA]</scope>
    <source>
        <strain evidence="3">JCM 18326</strain>
    </source>
</reference>
<dbReference type="InterPro" id="IPR005835">
    <property type="entry name" value="NTP_transferase_dom"/>
</dbReference>
<gene>
    <name evidence="2" type="ORF">GCM10023331_40670</name>
</gene>
<dbReference type="InterPro" id="IPR029044">
    <property type="entry name" value="Nucleotide-diphossugar_trans"/>
</dbReference>
<dbReference type="CDD" id="cd04181">
    <property type="entry name" value="NTP_transferase"/>
    <property type="match status" value="1"/>
</dbReference>
<dbReference type="Pfam" id="PF00483">
    <property type="entry name" value="NTP_transferase"/>
    <property type="match status" value="1"/>
</dbReference>
<name>A0ABP9DTR1_9BACT</name>
<sequence>MKVVIPVAGRGSRLRPLTNTQPKALLPVAGKPIIGHIIDFFVEKGIKEFVLIIGYMGTRIEDFVYSQYSSNKELMFTFVVQVPREGSAHAIWSAKEYIEDEKELLICLGDSIIDVDLEEFIQTEGCVVGVQKVTKPTDFGIAENNTEGYVQRMVEKPRIPMSNMGLAGLYKIDDAGKLVEAIQYIIENEITTNEEFHLTDALQQMLLNGSQFKAKLVDGWYDCGQKHSLLDANAHLLKRPGFKTTPQTEFPGCVLIQPVKIGINCKIENSIIGPNTVIGDNSEIHNCMVENSIIGTFSKLDQLILKDSLVGHDSNLKGTHQSLNLGDHTDIKFN</sequence>
<evidence type="ECO:0000313" key="3">
    <source>
        <dbReference type="Proteomes" id="UP001500298"/>
    </source>
</evidence>
<dbReference type="EMBL" id="BAABJX010000070">
    <property type="protein sequence ID" value="GAA4852020.1"/>
    <property type="molecule type" value="Genomic_DNA"/>
</dbReference>
<dbReference type="PANTHER" id="PTHR22572">
    <property type="entry name" value="SUGAR-1-PHOSPHATE GUANYL TRANSFERASE"/>
    <property type="match status" value="1"/>
</dbReference>
<accession>A0ABP9DTR1</accession>
<proteinExistence type="predicted"/>